<proteinExistence type="inferred from homology"/>
<comment type="catalytic activity">
    <reaction evidence="8">
        <text>L-arginine + H(+) = agmatine + CO2</text>
        <dbReference type="Rhea" id="RHEA:17641"/>
        <dbReference type="ChEBI" id="CHEBI:15378"/>
        <dbReference type="ChEBI" id="CHEBI:16526"/>
        <dbReference type="ChEBI" id="CHEBI:32682"/>
        <dbReference type="ChEBI" id="CHEBI:58145"/>
        <dbReference type="EC" id="4.1.1.19"/>
    </reaction>
</comment>
<dbReference type="SFLD" id="SFLDG01170">
    <property type="entry name" value="Pyruvoyl-dependent_arginine_de"/>
    <property type="match status" value="1"/>
</dbReference>
<dbReference type="InterPro" id="IPR016105">
    <property type="entry name" value="Pyr-dep_his/arg-deCO2ase_sand"/>
</dbReference>
<dbReference type="SFLD" id="SFLDS00055">
    <property type="entry name" value="Pyruvoyl-Dependent_Histidine/A"/>
    <property type="match status" value="1"/>
</dbReference>
<evidence type="ECO:0000256" key="1">
    <source>
        <dbReference type="ARBA" id="ARBA00001928"/>
    </source>
</evidence>
<dbReference type="Pfam" id="PF01862">
    <property type="entry name" value="PvlArgDC"/>
    <property type="match status" value="1"/>
</dbReference>
<dbReference type="AlphaFoldDB" id="A0A1G2P054"/>
<comment type="cofactor">
    <cofactor evidence="1">
        <name>pyruvate</name>
        <dbReference type="ChEBI" id="CHEBI:15361"/>
    </cofactor>
</comment>
<dbReference type="InterPro" id="IPR002724">
    <property type="entry name" value="Pyruvoyl-dep_arg_deCO2ase"/>
</dbReference>
<keyword evidence="7" id="KW-0670">Pyruvate</keyword>
<evidence type="ECO:0000256" key="7">
    <source>
        <dbReference type="ARBA" id="ARBA00023317"/>
    </source>
</evidence>
<evidence type="ECO:0000256" key="5">
    <source>
        <dbReference type="ARBA" id="ARBA00022793"/>
    </source>
</evidence>
<evidence type="ECO:0000256" key="4">
    <source>
        <dbReference type="ARBA" id="ARBA00014727"/>
    </source>
</evidence>
<evidence type="ECO:0000256" key="8">
    <source>
        <dbReference type="ARBA" id="ARBA00049309"/>
    </source>
</evidence>
<dbReference type="PANTHER" id="PTHR40438:SF1">
    <property type="entry name" value="PYRUVOYL-DEPENDENT ARGININE DECARBOXYLASE"/>
    <property type="match status" value="1"/>
</dbReference>
<comment type="similarity">
    <text evidence="2">Belongs to the pyruvoyl-dependent arginine decarboxylase family.</text>
</comment>
<evidence type="ECO:0000256" key="3">
    <source>
        <dbReference type="ARBA" id="ARBA00012426"/>
    </source>
</evidence>
<evidence type="ECO:0000256" key="6">
    <source>
        <dbReference type="ARBA" id="ARBA00023239"/>
    </source>
</evidence>
<dbReference type="EMBL" id="MHSK01000027">
    <property type="protein sequence ID" value="OHA41700.1"/>
    <property type="molecule type" value="Genomic_DNA"/>
</dbReference>
<evidence type="ECO:0000313" key="10">
    <source>
        <dbReference type="Proteomes" id="UP000177269"/>
    </source>
</evidence>
<reference evidence="9 10" key="1">
    <citation type="journal article" date="2016" name="Nat. Commun.">
        <title>Thousands of microbial genomes shed light on interconnected biogeochemical processes in an aquifer system.</title>
        <authorList>
            <person name="Anantharaman K."/>
            <person name="Brown C.T."/>
            <person name="Hug L.A."/>
            <person name="Sharon I."/>
            <person name="Castelle C.J."/>
            <person name="Probst A.J."/>
            <person name="Thomas B.C."/>
            <person name="Singh A."/>
            <person name="Wilkins M.J."/>
            <person name="Karaoz U."/>
            <person name="Brodie E.L."/>
            <person name="Williams K.H."/>
            <person name="Hubbard S.S."/>
            <person name="Banfield J.F."/>
        </authorList>
    </citation>
    <scope>NUCLEOTIDE SEQUENCE [LARGE SCALE GENOMIC DNA]</scope>
</reference>
<accession>A0A1G2P054</accession>
<protein>
    <recommendedName>
        <fullName evidence="4">Pyruvoyl-dependent arginine decarboxylase AaxB</fullName>
        <ecNumber evidence="3">4.1.1.19</ecNumber>
    </recommendedName>
</protein>
<dbReference type="SUPFAM" id="SSF56271">
    <property type="entry name" value="Pyruvoyl-dependent histidine and arginine decarboxylases"/>
    <property type="match status" value="1"/>
</dbReference>
<evidence type="ECO:0000256" key="2">
    <source>
        <dbReference type="ARBA" id="ARBA00008611"/>
    </source>
</evidence>
<keyword evidence="5" id="KW-0210">Decarboxylase</keyword>
<dbReference type="InterPro" id="IPR016104">
    <property type="entry name" value="Pyr-dep_his/arg-deCO2ase"/>
</dbReference>
<organism evidence="9 10">
    <name type="scientific">Candidatus Taylorbacteria bacterium RIFCSPLOWO2_12_FULL_43_20</name>
    <dbReference type="NCBI Taxonomy" id="1802332"/>
    <lineage>
        <taxon>Bacteria</taxon>
        <taxon>Candidatus Tayloriibacteriota</taxon>
    </lineage>
</organism>
<sequence>MKKITLTKGEGEGSTLLSAFDAALFDAGIANYNLIHLSSIIPTGFQIVVKKPNINQSEFGKKLYVVIAERRENEIGKEAWAGIGWVLKNDNSGEGLFVEHVGTTKEDVDNEIMSSLNDMKTRRQGNFGEIHSETIGVRCQSKPVCALVAAVYGSESW</sequence>
<evidence type="ECO:0000313" key="9">
    <source>
        <dbReference type="EMBL" id="OHA41700.1"/>
    </source>
</evidence>
<comment type="caution">
    <text evidence="9">The sequence shown here is derived from an EMBL/GenBank/DDBJ whole genome shotgun (WGS) entry which is preliminary data.</text>
</comment>
<dbReference type="GO" id="GO:0008792">
    <property type="term" value="F:arginine decarboxylase activity"/>
    <property type="evidence" value="ECO:0007669"/>
    <property type="project" value="UniProtKB-EC"/>
</dbReference>
<dbReference type="PANTHER" id="PTHR40438">
    <property type="entry name" value="PYRUVOYL-DEPENDENT ARGININE DECARBOXYLASE"/>
    <property type="match status" value="1"/>
</dbReference>
<gene>
    <name evidence="9" type="ORF">A3G52_00975</name>
</gene>
<dbReference type="GO" id="GO:0006527">
    <property type="term" value="P:L-arginine catabolic process"/>
    <property type="evidence" value="ECO:0007669"/>
    <property type="project" value="InterPro"/>
</dbReference>
<name>A0A1G2P054_9BACT</name>
<dbReference type="Gene3D" id="3.50.20.10">
    <property type="entry name" value="Pyruvoyl-Dependent Histidine Decarboxylase, subunit B"/>
    <property type="match status" value="1"/>
</dbReference>
<dbReference type="Proteomes" id="UP000177269">
    <property type="component" value="Unassembled WGS sequence"/>
</dbReference>
<dbReference type="EC" id="4.1.1.19" evidence="3"/>
<keyword evidence="6" id="KW-0456">Lyase</keyword>